<evidence type="ECO:0000313" key="6">
    <source>
        <dbReference type="Proteomes" id="UP000567099"/>
    </source>
</evidence>
<evidence type="ECO:0000313" key="2">
    <source>
        <dbReference type="EMBL" id="AVB76742.1"/>
    </source>
</evidence>
<name>A0A2L1CBJ7_METMI</name>
<evidence type="ECO:0000256" key="1">
    <source>
        <dbReference type="SAM" id="MobiDB-lite"/>
    </source>
</evidence>
<evidence type="ECO:0000313" key="5">
    <source>
        <dbReference type="Proteomes" id="UP000239462"/>
    </source>
</evidence>
<dbReference type="GeneID" id="36102449"/>
<reference evidence="4 7" key="3">
    <citation type="submission" date="2020-08" db="EMBL/GenBank/DDBJ databases">
        <title>Genomic Encyclopedia of Type Strains, Phase IV (KMG-V): Genome sequencing to study the core and pangenomes of soil and plant-associated prokaryotes.</title>
        <authorList>
            <person name="Whitman W."/>
        </authorList>
    </citation>
    <scope>NUCLEOTIDE SEQUENCE [LARGE SCALE GENOMIC DNA]</scope>
    <source>
        <strain evidence="3 6">C13</strain>
        <strain evidence="4 7">D1</strain>
    </source>
</reference>
<accession>A0A2L1CBJ7</accession>
<dbReference type="Proteomes" id="UP000567099">
    <property type="component" value="Unassembled WGS sequence"/>
</dbReference>
<feature type="compositionally biased region" description="Polar residues" evidence="1">
    <location>
        <begin position="38"/>
        <end position="51"/>
    </location>
</feature>
<dbReference type="EMBL" id="CP026606">
    <property type="protein sequence ID" value="AVB76742.1"/>
    <property type="molecule type" value="Genomic_DNA"/>
</dbReference>
<reference evidence="5" key="1">
    <citation type="journal article" date="2018" name="Genome Announc.">
        <title>Complete Genome Sequence of the Methanococcus maripaludis Type Strain JJ (DSM 2067), a Model for Selenoprotein Synthesis in Archaea.</title>
        <authorList>
            <person name="Poehlein A."/>
            <person name="Heym D."/>
            <person name="Quitzke V."/>
            <person name="Fersch J."/>
            <person name="Daniel R."/>
            <person name="Rother M."/>
        </authorList>
    </citation>
    <scope>NUCLEOTIDE SEQUENCE [LARGE SCALE GENOMIC DNA]</scope>
    <source>
        <strain evidence="5">DSM 2067</strain>
    </source>
</reference>
<gene>
    <name evidence="3" type="ORF">HNP94_000251</name>
    <name evidence="4" type="ORF">HNP96_000765</name>
    <name evidence="2" type="ORF">MMJJ_13630</name>
</gene>
<dbReference type="Proteomes" id="UP000239462">
    <property type="component" value="Chromosome"/>
</dbReference>
<dbReference type="EMBL" id="JACHED010000001">
    <property type="protein sequence ID" value="MBB6496744.1"/>
    <property type="molecule type" value="Genomic_DNA"/>
</dbReference>
<dbReference type="Gene3D" id="2.50.20.20">
    <property type="match status" value="1"/>
</dbReference>
<evidence type="ECO:0000313" key="4">
    <source>
        <dbReference type="EMBL" id="MBB6496744.1"/>
    </source>
</evidence>
<dbReference type="Proteomes" id="UP000590564">
    <property type="component" value="Unassembled WGS sequence"/>
</dbReference>
<dbReference type="KEGG" id="mmad:MMJJ_13630"/>
<sequence length="277" mass="31335">MFNKKFLVFPVIFALLVAVSFSGCTDSSDSESGASAEVQTQDYDSQSSSRLNTNEGSEILELIGNHAEVWIYSYEYTMNSKVNGQNIEISGSGIVDTKNKNTYMYLSSENGSIEYYYFQDAVYMGAVANGETQWMKMPASSEDFEDNFDVMAQYDESVYELENSDFILEGEETVNGIPCYKVRMNIEDIYNDMVSEYAVEEGEVLDWETADVIYYISKSDGYLVKTTANIKGTDKSGESFEINYVLSLKNINEVQNIELPKEAENAIDMSDYYSNYQ</sequence>
<organism evidence="2 5">
    <name type="scientific">Methanococcus maripaludis</name>
    <name type="common">Methanococcus deltae</name>
    <dbReference type="NCBI Taxonomy" id="39152"/>
    <lineage>
        <taxon>Archaea</taxon>
        <taxon>Methanobacteriati</taxon>
        <taxon>Methanobacteriota</taxon>
        <taxon>Methanomada group</taxon>
        <taxon>Methanococci</taxon>
        <taxon>Methanococcales</taxon>
        <taxon>Methanococcaceae</taxon>
        <taxon>Methanococcus</taxon>
    </lineage>
</organism>
<reference evidence="2" key="2">
    <citation type="submission" date="2018-02" db="EMBL/GenBank/DDBJ databases">
        <title>Complete genome sequence of the Methanococcus maripaludis type strain JJ (DSM 2067), a model for selenoprotein synthesis in Archaea.</title>
        <authorList>
            <person name="Poehlein A."/>
            <person name="Heym D."/>
            <person name="Quitzke V."/>
            <person name="Fersch J."/>
            <person name="Daniel R."/>
            <person name="Rother M."/>
        </authorList>
    </citation>
    <scope>NUCLEOTIDE SEQUENCE [LARGE SCALE GENOMIC DNA]</scope>
    <source>
        <strain evidence="2">DSM 2067</strain>
    </source>
</reference>
<dbReference type="AlphaFoldDB" id="A0A2L1CBJ7"/>
<dbReference type="RefSeq" id="WP_104838197.1">
    <property type="nucleotide sequence ID" value="NZ_CP026606.1"/>
</dbReference>
<evidence type="ECO:0000313" key="7">
    <source>
        <dbReference type="Proteomes" id="UP000590564"/>
    </source>
</evidence>
<evidence type="ECO:0000313" key="3">
    <source>
        <dbReference type="EMBL" id="MBA2863251.1"/>
    </source>
</evidence>
<proteinExistence type="predicted"/>
<dbReference type="PROSITE" id="PS51257">
    <property type="entry name" value="PROKAR_LIPOPROTEIN"/>
    <property type="match status" value="1"/>
</dbReference>
<feature type="region of interest" description="Disordered" evidence="1">
    <location>
        <begin position="30"/>
        <end position="51"/>
    </location>
</feature>
<protein>
    <submittedName>
        <fullName evidence="2">Uncharacterized protein</fullName>
    </submittedName>
</protein>
<dbReference type="EMBL" id="JACDUO010000001">
    <property type="protein sequence ID" value="MBA2863251.1"/>
    <property type="molecule type" value="Genomic_DNA"/>
</dbReference>